<name>A0A8D0EI92_STROC</name>
<proteinExistence type="predicted"/>
<sequence>MLSIYLSVTDALKDKCWSLRPNSCIHAICTKLKTKPGWRWDEVWVVGAAQTGSVREAHPSKVAVHSTSLSLSNTVYCSESLL</sequence>
<protein>
    <submittedName>
        <fullName evidence="1">Uncharacterized protein</fullName>
    </submittedName>
</protein>
<organism evidence="1 2">
    <name type="scientific">Strix occidentalis caurina</name>
    <name type="common">northern spotted owl</name>
    <dbReference type="NCBI Taxonomy" id="311401"/>
    <lineage>
        <taxon>Eukaryota</taxon>
        <taxon>Metazoa</taxon>
        <taxon>Chordata</taxon>
        <taxon>Craniata</taxon>
        <taxon>Vertebrata</taxon>
        <taxon>Euteleostomi</taxon>
        <taxon>Archelosauria</taxon>
        <taxon>Archosauria</taxon>
        <taxon>Dinosauria</taxon>
        <taxon>Saurischia</taxon>
        <taxon>Theropoda</taxon>
        <taxon>Coelurosauria</taxon>
        <taxon>Aves</taxon>
        <taxon>Neognathae</taxon>
        <taxon>Neoaves</taxon>
        <taxon>Telluraves</taxon>
        <taxon>Strigiformes</taxon>
        <taxon>Strigidae</taxon>
        <taxon>Strix</taxon>
    </lineage>
</organism>
<dbReference type="Proteomes" id="UP000694551">
    <property type="component" value="Unplaced"/>
</dbReference>
<dbReference type="AlphaFoldDB" id="A0A8D0EI92"/>
<accession>A0A8D0EI92</accession>
<evidence type="ECO:0000313" key="2">
    <source>
        <dbReference type="Proteomes" id="UP000694551"/>
    </source>
</evidence>
<reference evidence="1" key="1">
    <citation type="submission" date="2025-08" db="UniProtKB">
        <authorList>
            <consortium name="Ensembl"/>
        </authorList>
    </citation>
    <scope>IDENTIFICATION</scope>
</reference>
<keyword evidence="2" id="KW-1185">Reference proteome</keyword>
<reference evidence="1" key="2">
    <citation type="submission" date="2025-09" db="UniProtKB">
        <authorList>
            <consortium name="Ensembl"/>
        </authorList>
    </citation>
    <scope>IDENTIFICATION</scope>
</reference>
<dbReference type="Ensembl" id="ENSSOCT00000000955.1">
    <property type="protein sequence ID" value="ENSSOCP00000000934.1"/>
    <property type="gene ID" value="ENSSOCG00000000757.1"/>
</dbReference>
<evidence type="ECO:0000313" key="1">
    <source>
        <dbReference type="Ensembl" id="ENSSOCP00000000934.1"/>
    </source>
</evidence>